<dbReference type="FunFam" id="3.30.1470.10:FF:000002">
    <property type="entry name" value="Photosystem I reaction center subunit II"/>
    <property type="match status" value="1"/>
</dbReference>
<evidence type="ECO:0000256" key="3">
    <source>
        <dbReference type="ARBA" id="ARBA00022531"/>
    </source>
</evidence>
<name>A0A368SD38_SETIT</name>
<sequence length="275" mass="29837">MPGFRTYQNPDSPLAGLISPYPLRHPWSPTKAEHHLLAACLRRALHSSSLLAILLLALLQEAAPARPRIKPTMAMATQASAATRHLLAAAWSPAAKAPRSSQLALPSSSRGPAPLRAAAEEAPAAATQEAPKGFVPPQLDPNTPSPIFGGSTGGLLRKAQVEEFYVITWTSPKEQVFEMPTGGAAIMREGPNLLKLARKEQCLALGTRLRSKYKINYQFYRVFPNGEVQYLHPKDGVYPEKVNAGRQGVGQNFRSIGKNVSPIEVKFTGKNTFDI</sequence>
<dbReference type="Gene3D" id="3.30.1470.10">
    <property type="entry name" value="Photosystem I PsaD, reaction center subunit II"/>
    <property type="match status" value="1"/>
</dbReference>
<evidence type="ECO:0000256" key="6">
    <source>
        <dbReference type="ARBA" id="ARBA00040353"/>
    </source>
</evidence>
<dbReference type="GO" id="GO:0009535">
    <property type="term" value="C:chloroplast thylakoid membrane"/>
    <property type="evidence" value="ECO:0007669"/>
    <property type="project" value="UniProtKB-SubCell"/>
</dbReference>
<dbReference type="PANTHER" id="PTHR31982:SF5">
    <property type="entry name" value="PHOTOSYSTEM I REACTION CENTER SUBUNIT II, CHLOROPLASTIC"/>
    <property type="match status" value="1"/>
</dbReference>
<dbReference type="AlphaFoldDB" id="A0A368SD38"/>
<comment type="similarity">
    <text evidence="2 7">Belongs to the PsaD family.</text>
</comment>
<evidence type="ECO:0000256" key="2">
    <source>
        <dbReference type="ARBA" id="ARBA00009926"/>
    </source>
</evidence>
<dbReference type="InterPro" id="IPR003685">
    <property type="entry name" value="PsaD"/>
</dbReference>
<evidence type="ECO:0000313" key="9">
    <source>
        <dbReference type="EMBL" id="RCV40339.1"/>
    </source>
</evidence>
<dbReference type="GO" id="GO:0015979">
    <property type="term" value="P:photosynthesis"/>
    <property type="evidence" value="ECO:0007669"/>
    <property type="project" value="UniProtKB-UniRule"/>
</dbReference>
<evidence type="ECO:0000256" key="7">
    <source>
        <dbReference type="RuleBase" id="RU368104"/>
    </source>
</evidence>
<dbReference type="OrthoDB" id="44at2759"/>
<evidence type="ECO:0000256" key="8">
    <source>
        <dbReference type="SAM" id="MobiDB-lite"/>
    </source>
</evidence>
<dbReference type="SUPFAM" id="SSF64234">
    <property type="entry name" value="Photosystem I subunit PsaD"/>
    <property type="match status" value="1"/>
</dbReference>
<comment type="subcellular location">
    <subcellularLocation>
        <location evidence="1 7">Plastid</location>
        <location evidence="1 7">Chloroplast thylakoid membrane</location>
        <topology evidence="1 7">Peripheral membrane protein</topology>
        <orientation evidence="1 7">Stromal side</orientation>
    </subcellularLocation>
</comment>
<keyword evidence="4 7" id="KW-0603">Photosystem I</keyword>
<dbReference type="PANTHER" id="PTHR31982">
    <property type="entry name" value="PHOTOSYSTEM I REACTION CENTER SUBUNIT II-1, CHLOROPLASTIC-RELATED"/>
    <property type="match status" value="1"/>
</dbReference>
<dbReference type="Pfam" id="PF02531">
    <property type="entry name" value="PsaD"/>
    <property type="match status" value="1"/>
</dbReference>
<reference evidence="9" key="2">
    <citation type="submission" date="2015-07" db="EMBL/GenBank/DDBJ databases">
        <authorList>
            <person name="Noorani M."/>
        </authorList>
    </citation>
    <scope>NUCLEOTIDE SEQUENCE</scope>
    <source>
        <strain evidence="9">Yugu1</strain>
    </source>
</reference>
<feature type="region of interest" description="Disordered" evidence="8">
    <location>
        <begin position="99"/>
        <end position="151"/>
    </location>
</feature>
<gene>
    <name evidence="9" type="ORF">SETIT_9G045100v2</name>
</gene>
<proteinExistence type="inferred from homology"/>
<dbReference type="GO" id="GO:0009538">
    <property type="term" value="C:photosystem I reaction center"/>
    <property type="evidence" value="ECO:0007669"/>
    <property type="project" value="UniProtKB-UniRule"/>
</dbReference>
<evidence type="ECO:0000256" key="5">
    <source>
        <dbReference type="ARBA" id="ARBA00025555"/>
    </source>
</evidence>
<comment type="function">
    <text evidence="5">PsaD can form complexes with ferredoxin and ferredoxin-oxidoreductase in photosystem I (PS I) reaction center. PSAD may encode the ferredoxin-docking protein.</text>
</comment>
<dbReference type="GO" id="GO:0019904">
    <property type="term" value="F:protein domain specific binding"/>
    <property type="evidence" value="ECO:0007669"/>
    <property type="project" value="UniProtKB-ARBA"/>
</dbReference>
<feature type="compositionally biased region" description="Low complexity" evidence="8">
    <location>
        <begin position="112"/>
        <end position="131"/>
    </location>
</feature>
<evidence type="ECO:0000256" key="1">
    <source>
        <dbReference type="ARBA" id="ARBA00004185"/>
    </source>
</evidence>
<dbReference type="InterPro" id="IPR036579">
    <property type="entry name" value="PsaD_sf"/>
</dbReference>
<protein>
    <recommendedName>
        <fullName evidence="6 7">Photosystem I reaction center subunit II, chloroplastic</fullName>
    </recommendedName>
</protein>
<organism evidence="9">
    <name type="scientific">Setaria italica</name>
    <name type="common">Foxtail millet</name>
    <name type="synonym">Panicum italicum</name>
    <dbReference type="NCBI Taxonomy" id="4555"/>
    <lineage>
        <taxon>Eukaryota</taxon>
        <taxon>Viridiplantae</taxon>
        <taxon>Streptophyta</taxon>
        <taxon>Embryophyta</taxon>
        <taxon>Tracheophyta</taxon>
        <taxon>Spermatophyta</taxon>
        <taxon>Magnoliopsida</taxon>
        <taxon>Liliopsida</taxon>
        <taxon>Poales</taxon>
        <taxon>Poaceae</taxon>
        <taxon>PACMAD clade</taxon>
        <taxon>Panicoideae</taxon>
        <taxon>Panicodae</taxon>
        <taxon>Paniceae</taxon>
        <taxon>Cenchrinae</taxon>
        <taxon>Setaria</taxon>
    </lineage>
</organism>
<dbReference type="EMBL" id="CM003536">
    <property type="protein sequence ID" value="RCV40339.1"/>
    <property type="molecule type" value="Genomic_DNA"/>
</dbReference>
<accession>A0A368SD38</accession>
<reference evidence="9" key="1">
    <citation type="journal article" date="2012" name="Nat. Biotechnol.">
        <title>Reference genome sequence of the model plant Setaria.</title>
        <authorList>
            <person name="Bennetzen J.L."/>
            <person name="Schmutz J."/>
            <person name="Wang H."/>
            <person name="Percifield R."/>
            <person name="Hawkins J."/>
            <person name="Pontaroli A.C."/>
            <person name="Estep M."/>
            <person name="Feng L."/>
            <person name="Vaughn J.N."/>
            <person name="Grimwood J."/>
            <person name="Jenkins J."/>
            <person name="Barry K."/>
            <person name="Lindquist E."/>
            <person name="Hellsten U."/>
            <person name="Deshpande S."/>
            <person name="Wang X."/>
            <person name="Wu X."/>
            <person name="Mitros T."/>
            <person name="Triplett J."/>
            <person name="Yang X."/>
            <person name="Ye C.Y."/>
            <person name="Mauro-Herrera M."/>
            <person name="Wang L."/>
            <person name="Li P."/>
            <person name="Sharma M."/>
            <person name="Sharma R."/>
            <person name="Ronald P.C."/>
            <person name="Panaud O."/>
            <person name="Kellogg E.A."/>
            <person name="Brutnell T.P."/>
            <person name="Doust A.N."/>
            <person name="Tuskan G.A."/>
            <person name="Rokhsar D."/>
            <person name="Devos K.M."/>
        </authorList>
    </citation>
    <scope>NUCLEOTIDE SEQUENCE [LARGE SCALE GENOMIC DNA]</scope>
    <source>
        <strain evidence="9">Yugu1</strain>
    </source>
</reference>
<dbReference type="STRING" id="4555.A0A368SD38"/>
<evidence type="ECO:0000256" key="4">
    <source>
        <dbReference type="ARBA" id="ARBA00022836"/>
    </source>
</evidence>
<keyword evidence="7" id="KW-0793">Thylakoid</keyword>
<keyword evidence="3 7" id="KW-0602">Photosynthesis</keyword>